<evidence type="ECO:0000313" key="1">
    <source>
        <dbReference type="EMBL" id="KRK47538.1"/>
    </source>
</evidence>
<dbReference type="AlphaFoldDB" id="A0A0R1HVR6"/>
<reference evidence="1 2" key="1">
    <citation type="journal article" date="2015" name="Genome Announc.">
        <title>Expanding the biotechnology potential of lactobacilli through comparative genomics of 213 strains and associated genera.</title>
        <authorList>
            <person name="Sun Z."/>
            <person name="Harris H.M."/>
            <person name="McCann A."/>
            <person name="Guo C."/>
            <person name="Argimon S."/>
            <person name="Zhang W."/>
            <person name="Yang X."/>
            <person name="Jeffery I.B."/>
            <person name="Cooney J.C."/>
            <person name="Kagawa T.F."/>
            <person name="Liu W."/>
            <person name="Song Y."/>
            <person name="Salvetti E."/>
            <person name="Wrobel A."/>
            <person name="Rasinkangas P."/>
            <person name="Parkhill J."/>
            <person name="Rea M.C."/>
            <person name="O'Sullivan O."/>
            <person name="Ritari J."/>
            <person name="Douillard F.P."/>
            <person name="Paul Ross R."/>
            <person name="Yang R."/>
            <person name="Briner A.E."/>
            <person name="Felis G.E."/>
            <person name="de Vos W.M."/>
            <person name="Barrangou R."/>
            <person name="Klaenhammer T.R."/>
            <person name="Caufield P.W."/>
            <person name="Cui Y."/>
            <person name="Zhang H."/>
            <person name="O'Toole P.W."/>
        </authorList>
    </citation>
    <scope>NUCLEOTIDE SEQUENCE [LARGE SCALE GENOMIC DNA]</scope>
    <source>
        <strain evidence="1 2">JCM 15530</strain>
    </source>
</reference>
<gene>
    <name evidence="1" type="ORF">FC96_GL002465</name>
</gene>
<dbReference type="RefSeq" id="WP_156403211.1">
    <property type="nucleotide sequence ID" value="NZ_AZCX01000008.1"/>
</dbReference>
<dbReference type="EMBL" id="AZCX01000008">
    <property type="protein sequence ID" value="KRK47538.1"/>
    <property type="molecule type" value="Genomic_DNA"/>
</dbReference>
<dbReference type="OrthoDB" id="2325009at2"/>
<dbReference type="STRING" id="1302272.FC96_GL002465"/>
<evidence type="ECO:0000313" key="2">
    <source>
        <dbReference type="Proteomes" id="UP000050911"/>
    </source>
</evidence>
<accession>A0A0R1HVR6</accession>
<dbReference type="PATRIC" id="fig|1302272.5.peg.2514"/>
<sequence>MGPASDATIRRFLLEFKKSLRRGQWHIVQRTVDYARITEMTPKAIKIILLGLTPNATT</sequence>
<comment type="caution">
    <text evidence="1">The sequence shown here is derived from an EMBL/GenBank/DDBJ whole genome shotgun (WGS) entry which is preliminary data.</text>
</comment>
<name>A0A0R1HVR6_9LACO</name>
<dbReference type="Proteomes" id="UP000050911">
    <property type="component" value="Unassembled WGS sequence"/>
</dbReference>
<proteinExistence type="predicted"/>
<keyword evidence="2" id="KW-1185">Reference proteome</keyword>
<organism evidence="1 2">
    <name type="scientific">Secundilactobacillus kimchicus JCM 15530</name>
    <dbReference type="NCBI Taxonomy" id="1302272"/>
    <lineage>
        <taxon>Bacteria</taxon>
        <taxon>Bacillati</taxon>
        <taxon>Bacillota</taxon>
        <taxon>Bacilli</taxon>
        <taxon>Lactobacillales</taxon>
        <taxon>Lactobacillaceae</taxon>
        <taxon>Secundilactobacillus</taxon>
    </lineage>
</organism>
<protein>
    <submittedName>
        <fullName evidence="1">Uncharacterized protein</fullName>
    </submittedName>
</protein>